<feature type="domain" description="Alpha-D-phosphohexomutase alpha/beta/alpha" evidence="16">
    <location>
        <begin position="194"/>
        <end position="298"/>
    </location>
</feature>
<dbReference type="GO" id="GO:0005829">
    <property type="term" value="C:cytosol"/>
    <property type="evidence" value="ECO:0007669"/>
    <property type="project" value="TreeGrafter"/>
</dbReference>
<name>A0A0P0UX10_9EUKA</name>
<keyword evidence="7" id="KW-0597">Phosphoprotein</keyword>
<comment type="subcellular location">
    <subcellularLocation>
        <location evidence="3">Cytoplasm</location>
    </subcellularLocation>
</comment>
<evidence type="ECO:0000256" key="3">
    <source>
        <dbReference type="ARBA" id="ARBA00004496"/>
    </source>
</evidence>
<dbReference type="InterPro" id="IPR016066">
    <property type="entry name" value="A-D-PHexomutase_CS"/>
</dbReference>
<dbReference type="SUPFAM" id="SSF53738">
    <property type="entry name" value="Phosphoglucomutase, first 3 domains"/>
    <property type="match status" value="3"/>
</dbReference>
<dbReference type="GO" id="GO:0005975">
    <property type="term" value="P:carbohydrate metabolic process"/>
    <property type="evidence" value="ECO:0007669"/>
    <property type="project" value="InterPro"/>
</dbReference>
<proteinExistence type="inferred from homology"/>
<dbReference type="EMBL" id="LC042230">
    <property type="protein sequence ID" value="BAS69676.1"/>
    <property type="molecule type" value="Genomic_DNA"/>
</dbReference>
<dbReference type="VEuPathDB" id="AmoebaDB:ENU1_142200"/>
<dbReference type="Pfam" id="PF02880">
    <property type="entry name" value="PGM_PMM_III"/>
    <property type="match status" value="1"/>
</dbReference>
<reference evidence="18" key="1">
    <citation type="submission" date="2015-04" db="EMBL/GenBank/DDBJ databases">
        <title>Isolation and molecular characterization of Entamoeba nuttalli strains showing novel isoenzyme patterns from wild toque macaques in Sri Lanka.</title>
        <authorList>
            <person name="Tachibana H."/>
            <person name="Yanagi T."/>
            <person name="Feng M."/>
            <person name="Bandara K.B.A.T."/>
            <person name="Kobayashi S."/>
            <person name="Hirayama K."/>
            <person name="Rajapakse R.P.V.J."/>
        </authorList>
    </citation>
    <scope>NUCLEOTIDE SEQUENCE</scope>
    <source>
        <strain evidence="18">SSPR221</strain>
    </source>
</reference>
<dbReference type="InterPro" id="IPR005846">
    <property type="entry name" value="A-D-PHexomutase_a/b/a-III"/>
</dbReference>
<dbReference type="InterPro" id="IPR016055">
    <property type="entry name" value="A-D-PHexomutase_a/b/a-I/II/III"/>
</dbReference>
<dbReference type="AlphaFoldDB" id="A0A0P0UX10"/>
<dbReference type="Pfam" id="PF24947">
    <property type="entry name" value="PGM1_C_vert_fung"/>
    <property type="match status" value="1"/>
</dbReference>
<dbReference type="InterPro" id="IPR005844">
    <property type="entry name" value="A-D-PHexomutase_a/b/a-I"/>
</dbReference>
<dbReference type="PANTHER" id="PTHR22573:SF2">
    <property type="entry name" value="PHOSPHOGLUCOMUTASE"/>
    <property type="match status" value="1"/>
</dbReference>
<feature type="domain" description="Alpha-D-phosphohexomutase alpha/beta/alpha" evidence="15">
    <location>
        <begin position="16"/>
        <end position="157"/>
    </location>
</feature>
<keyword evidence="8 13" id="KW-0479">Metal-binding</keyword>
<dbReference type="EC" id="5.4.2.2" evidence="5"/>
<comment type="catalytic activity">
    <reaction evidence="1">
        <text>alpha-D-glucose 1-phosphate = alpha-D-glucose 6-phosphate</text>
        <dbReference type="Rhea" id="RHEA:23536"/>
        <dbReference type="ChEBI" id="CHEBI:58225"/>
        <dbReference type="ChEBI" id="CHEBI:58601"/>
        <dbReference type="EC" id="5.4.2.2"/>
    </reaction>
</comment>
<organism evidence="18">
    <name type="scientific">Entamoeba nuttalli</name>
    <dbReference type="NCBI Taxonomy" id="412467"/>
    <lineage>
        <taxon>Eukaryota</taxon>
        <taxon>Amoebozoa</taxon>
        <taxon>Evosea</taxon>
        <taxon>Archamoebae</taxon>
        <taxon>Mastigamoebida</taxon>
        <taxon>Entamoebidae</taxon>
        <taxon>Entamoeba</taxon>
    </lineage>
</organism>
<comment type="similarity">
    <text evidence="4 13">Belongs to the phosphohexose mutase family.</text>
</comment>
<dbReference type="FunFam" id="3.30.310.50:FF:000010">
    <property type="entry name" value="Phosphoglucomutase"/>
    <property type="match status" value="1"/>
</dbReference>
<dbReference type="InterPro" id="IPR005841">
    <property type="entry name" value="Alpha-D-phosphohexomutase_SF"/>
</dbReference>
<gene>
    <name evidence="18" type="primary">pgm</name>
</gene>
<feature type="domain" description="Alpha-D-phosphohexomutase alpha/beta/alpha" evidence="17">
    <location>
        <begin position="308"/>
        <end position="419"/>
    </location>
</feature>
<sequence>MQATIKRYPTTPISGQTMGTSGLRKRASEVENTPNYLENFVNAMFNVASNLQKPGKIIIGGDGRYLNLKALDIIIRVALSRGFTDIVVGKSGFMSTPAESATIIRRKAEAGFIMTASHNPAGKEHGDFGLKLNMSNGGPAPIEVTSKIEESARNIKEIVIAELNKPLNIDSVGDIEIECEGKKAVVHVIDPLEDYIAYLHECFDFENLKQFVSKYHLKVQVDGFNAVTGIYNKKVFCELLGLPESSLKNAVPMPDFGGKHPDPNLTYAAELVHAVIPEDSPYDIGFAFDGDGDRNLIVGRGAFVSPSDSLAILSTKYNDIPFFVKNGFKGVARSMPTSAAVDHVTSITETPTGWKFFGNLMDSGKISLCGEESFGTGCCGIREKDGIWAALCWVSILAAESERAQRLVGVKEILENHWAKYGRNYYQRYDFDEVDKKAAEDMMQMMRDNAKTVKFDLNGVPLKFCDDFEYHDSVDGSVTSKQGIRFVFEDGSRIIFRLSGTGSVGATIRVYFDKYSKDYKADQTKVLADMVTVAYAVSQITKFTGREKPSVVT</sequence>
<dbReference type="Gene3D" id="3.30.310.50">
    <property type="entry name" value="Alpha-D-phosphohexomutase, C-terminal domain"/>
    <property type="match status" value="1"/>
</dbReference>
<dbReference type="FunFam" id="3.40.120.10:FF:000004">
    <property type="entry name" value="Phosphoglucomutase 5"/>
    <property type="match status" value="1"/>
</dbReference>
<accession>A0A0P0UX10</accession>
<evidence type="ECO:0000256" key="9">
    <source>
        <dbReference type="ARBA" id="ARBA00022842"/>
    </source>
</evidence>
<evidence type="ECO:0000256" key="7">
    <source>
        <dbReference type="ARBA" id="ARBA00022553"/>
    </source>
</evidence>
<feature type="region of interest" description="Disordered" evidence="14">
    <location>
        <begin position="1"/>
        <end position="27"/>
    </location>
</feature>
<dbReference type="PANTHER" id="PTHR22573">
    <property type="entry name" value="PHOSPHOHEXOMUTASE FAMILY MEMBER"/>
    <property type="match status" value="1"/>
</dbReference>
<evidence type="ECO:0000259" key="16">
    <source>
        <dbReference type="Pfam" id="PF02879"/>
    </source>
</evidence>
<dbReference type="Pfam" id="PF02879">
    <property type="entry name" value="PGM_PMM_II"/>
    <property type="match status" value="1"/>
</dbReference>
<dbReference type="InterPro" id="IPR045244">
    <property type="entry name" value="PGM"/>
</dbReference>
<dbReference type="InterPro" id="IPR005845">
    <property type="entry name" value="A-D-PHexomutase_a/b/a-II"/>
</dbReference>
<dbReference type="Gene3D" id="3.40.120.10">
    <property type="entry name" value="Alpha-D-Glucose-1,6-Bisphosphate, subunit A, domain 3"/>
    <property type="match status" value="3"/>
</dbReference>
<dbReference type="SUPFAM" id="SSF55957">
    <property type="entry name" value="Phosphoglucomutase, C-terminal domain"/>
    <property type="match status" value="1"/>
</dbReference>
<feature type="compositionally biased region" description="Polar residues" evidence="14">
    <location>
        <begin position="11"/>
        <end position="20"/>
    </location>
</feature>
<evidence type="ECO:0000256" key="14">
    <source>
        <dbReference type="SAM" id="MobiDB-lite"/>
    </source>
</evidence>
<dbReference type="PROSITE" id="PS00710">
    <property type="entry name" value="PGM_PMM"/>
    <property type="match status" value="1"/>
</dbReference>
<protein>
    <recommendedName>
        <fullName evidence="11">Phosphoglucomutase</fullName>
        <ecNumber evidence="5">5.4.2.2</ecNumber>
    </recommendedName>
    <alternativeName>
        <fullName evidence="12">Glucose phosphomutase</fullName>
    </alternativeName>
</protein>
<evidence type="ECO:0000256" key="8">
    <source>
        <dbReference type="ARBA" id="ARBA00022723"/>
    </source>
</evidence>
<dbReference type="InterPro" id="IPR036900">
    <property type="entry name" value="A-D-PHexomutase_C_sf"/>
</dbReference>
<evidence type="ECO:0000256" key="1">
    <source>
        <dbReference type="ARBA" id="ARBA00000443"/>
    </source>
</evidence>
<evidence type="ECO:0000256" key="6">
    <source>
        <dbReference type="ARBA" id="ARBA00022490"/>
    </source>
</evidence>
<evidence type="ECO:0000256" key="12">
    <source>
        <dbReference type="ARBA" id="ARBA00041398"/>
    </source>
</evidence>
<comment type="cofactor">
    <cofactor evidence="2">
        <name>Mg(2+)</name>
        <dbReference type="ChEBI" id="CHEBI:18420"/>
    </cofactor>
</comment>
<keyword evidence="10" id="KW-0413">Isomerase</keyword>
<keyword evidence="9 13" id="KW-0460">Magnesium</keyword>
<evidence type="ECO:0000256" key="2">
    <source>
        <dbReference type="ARBA" id="ARBA00001946"/>
    </source>
</evidence>
<evidence type="ECO:0000256" key="5">
    <source>
        <dbReference type="ARBA" id="ARBA00012728"/>
    </source>
</evidence>
<evidence type="ECO:0000256" key="4">
    <source>
        <dbReference type="ARBA" id="ARBA00010231"/>
    </source>
</evidence>
<keyword evidence="6" id="KW-0963">Cytoplasm</keyword>
<evidence type="ECO:0000256" key="10">
    <source>
        <dbReference type="ARBA" id="ARBA00023235"/>
    </source>
</evidence>
<evidence type="ECO:0000259" key="15">
    <source>
        <dbReference type="Pfam" id="PF02878"/>
    </source>
</evidence>
<dbReference type="PRINTS" id="PR00509">
    <property type="entry name" value="PGMPMM"/>
</dbReference>
<dbReference type="GO" id="GO:0000287">
    <property type="term" value="F:magnesium ion binding"/>
    <property type="evidence" value="ECO:0007669"/>
    <property type="project" value="InterPro"/>
</dbReference>
<evidence type="ECO:0000259" key="17">
    <source>
        <dbReference type="Pfam" id="PF02880"/>
    </source>
</evidence>
<dbReference type="NCBIfam" id="NF005737">
    <property type="entry name" value="PRK07564.1-1"/>
    <property type="match status" value="1"/>
</dbReference>
<evidence type="ECO:0000256" key="13">
    <source>
        <dbReference type="RuleBase" id="RU004326"/>
    </source>
</evidence>
<dbReference type="GO" id="GO:0004614">
    <property type="term" value="F:phosphoglucomutase activity"/>
    <property type="evidence" value="ECO:0007669"/>
    <property type="project" value="UniProtKB-EC"/>
</dbReference>
<evidence type="ECO:0000256" key="11">
    <source>
        <dbReference type="ARBA" id="ARBA00039995"/>
    </source>
</evidence>
<dbReference type="Pfam" id="PF02878">
    <property type="entry name" value="PGM_PMM_I"/>
    <property type="match status" value="1"/>
</dbReference>
<evidence type="ECO:0000313" key="18">
    <source>
        <dbReference type="EMBL" id="BAS69676.1"/>
    </source>
</evidence>